<dbReference type="Proteomes" id="UP000789901">
    <property type="component" value="Unassembled WGS sequence"/>
</dbReference>
<dbReference type="EMBL" id="CAJVQB010080017">
    <property type="protein sequence ID" value="CAG8845563.1"/>
    <property type="molecule type" value="Genomic_DNA"/>
</dbReference>
<accession>A0ABN7X3C2</accession>
<gene>
    <name evidence="1" type="ORF">GMARGA_LOCUS37710</name>
</gene>
<proteinExistence type="predicted"/>
<feature type="non-terminal residue" evidence="1">
    <location>
        <position position="254"/>
    </location>
</feature>
<sequence>SDTMHFMELISFNKNDNRNITRTISTRKIGPINYSIHNGLLQINSAVFKYNQFYKIRNRGINEKHYSTLIYCRFNRMISDLFIKRKAKSLSFQPYYQFDNSSSVIENIYSHLTFKYQSLRTKMNDTSSLLQVREINSDTEEKVQSLEYQTVSETINTEKSKLVMELNDRNNIEICKVSLVPNYEIVNAGYEDYIFYKKVKYTIDEFLENQLKEIESLTEDNRLLEDYLSNKHKEINKGILALQKKIDKLEKWHL</sequence>
<feature type="non-terminal residue" evidence="1">
    <location>
        <position position="1"/>
    </location>
</feature>
<keyword evidence="2" id="KW-1185">Reference proteome</keyword>
<evidence type="ECO:0000313" key="1">
    <source>
        <dbReference type="EMBL" id="CAG8845563.1"/>
    </source>
</evidence>
<reference evidence="1 2" key="1">
    <citation type="submission" date="2021-06" db="EMBL/GenBank/DDBJ databases">
        <authorList>
            <person name="Kallberg Y."/>
            <person name="Tangrot J."/>
            <person name="Rosling A."/>
        </authorList>
    </citation>
    <scope>NUCLEOTIDE SEQUENCE [LARGE SCALE GENOMIC DNA]</scope>
    <source>
        <strain evidence="1 2">120-4 pot B 10/14</strain>
    </source>
</reference>
<evidence type="ECO:0000313" key="2">
    <source>
        <dbReference type="Proteomes" id="UP000789901"/>
    </source>
</evidence>
<protein>
    <submittedName>
        <fullName evidence="1">17147_t:CDS:1</fullName>
    </submittedName>
</protein>
<name>A0ABN7X3C2_GIGMA</name>
<comment type="caution">
    <text evidence="1">The sequence shown here is derived from an EMBL/GenBank/DDBJ whole genome shotgun (WGS) entry which is preliminary data.</text>
</comment>
<organism evidence="1 2">
    <name type="scientific">Gigaspora margarita</name>
    <dbReference type="NCBI Taxonomy" id="4874"/>
    <lineage>
        <taxon>Eukaryota</taxon>
        <taxon>Fungi</taxon>
        <taxon>Fungi incertae sedis</taxon>
        <taxon>Mucoromycota</taxon>
        <taxon>Glomeromycotina</taxon>
        <taxon>Glomeromycetes</taxon>
        <taxon>Diversisporales</taxon>
        <taxon>Gigasporaceae</taxon>
        <taxon>Gigaspora</taxon>
    </lineage>
</organism>